<dbReference type="AlphaFoldDB" id="A0A9K3PNR4"/>
<proteinExistence type="predicted"/>
<comment type="caution">
    <text evidence="3">The sequence shown here is derived from an EMBL/GenBank/DDBJ whole genome shotgun (WGS) entry which is preliminary data.</text>
</comment>
<dbReference type="EMBL" id="JAGRRH010000018">
    <property type="protein sequence ID" value="KAG7351031.1"/>
    <property type="molecule type" value="Genomic_DNA"/>
</dbReference>
<dbReference type="PANTHER" id="PTHR36401:SF1">
    <property type="entry name" value="NADH DEHYDROGENASE [UBIQUINONE] 1 BETA SUBCOMPLEX SUBUNIT 8, MITOCHONDRIAL"/>
    <property type="match status" value="1"/>
</dbReference>
<sequence length="121" mass="13031">MASRALTPLLRRSVATARTANKALKGGSPPLPAFVRIPAPSEPLVENHDCLFDDACAPELALDFDCQNISTGEGIMSWMMGIGAYITLFYSIKLISDPPSKNPAVGRDESDDIVFPATQHE</sequence>
<keyword evidence="4" id="KW-1185">Reference proteome</keyword>
<dbReference type="Proteomes" id="UP000693970">
    <property type="component" value="Unassembled WGS sequence"/>
</dbReference>
<evidence type="ECO:0000313" key="4">
    <source>
        <dbReference type="Proteomes" id="UP000693970"/>
    </source>
</evidence>
<gene>
    <name evidence="3" type="ORF">IV203_003474</name>
    <name evidence="2" type="ORF">IV203_010391</name>
</gene>
<dbReference type="PANTHER" id="PTHR36401">
    <property type="entry name" value="NADH DEHYDROGENASE [UBIQUINONE] 1 BETA SUBCOMPLEX SUBUNIT 8, MITOCHONDRIAL"/>
    <property type="match status" value="1"/>
</dbReference>
<dbReference type="OrthoDB" id="75067at2759"/>
<reference evidence="3" key="1">
    <citation type="journal article" date="2021" name="Sci. Rep.">
        <title>Diploid genomic architecture of Nitzschia inconspicua, an elite biomass production diatom.</title>
        <authorList>
            <person name="Oliver A."/>
            <person name="Podell S."/>
            <person name="Pinowska A."/>
            <person name="Traller J.C."/>
            <person name="Smith S.R."/>
            <person name="McClure R."/>
            <person name="Beliaev A."/>
            <person name="Bohutskyi P."/>
            <person name="Hill E.A."/>
            <person name="Rabines A."/>
            <person name="Zheng H."/>
            <person name="Allen L.Z."/>
            <person name="Kuo A."/>
            <person name="Grigoriev I.V."/>
            <person name="Allen A.E."/>
            <person name="Hazlebeck D."/>
            <person name="Allen E.E."/>
        </authorList>
    </citation>
    <scope>NUCLEOTIDE SEQUENCE</scope>
    <source>
        <strain evidence="3">Hildebrandi</strain>
    </source>
</reference>
<evidence type="ECO:0000313" key="2">
    <source>
        <dbReference type="EMBL" id="KAG7351031.1"/>
    </source>
</evidence>
<evidence type="ECO:0000256" key="1">
    <source>
        <dbReference type="SAM" id="MobiDB-lite"/>
    </source>
</evidence>
<organism evidence="3 4">
    <name type="scientific">Nitzschia inconspicua</name>
    <dbReference type="NCBI Taxonomy" id="303405"/>
    <lineage>
        <taxon>Eukaryota</taxon>
        <taxon>Sar</taxon>
        <taxon>Stramenopiles</taxon>
        <taxon>Ochrophyta</taxon>
        <taxon>Bacillariophyta</taxon>
        <taxon>Bacillariophyceae</taxon>
        <taxon>Bacillariophycidae</taxon>
        <taxon>Bacillariales</taxon>
        <taxon>Bacillariaceae</taxon>
        <taxon>Nitzschia</taxon>
    </lineage>
</organism>
<accession>A0A9K3PNR4</accession>
<dbReference type="InterPro" id="IPR038863">
    <property type="entry name" value="Put_Complex_I_su8"/>
</dbReference>
<feature type="region of interest" description="Disordered" evidence="1">
    <location>
        <begin position="99"/>
        <end position="121"/>
    </location>
</feature>
<reference evidence="3" key="2">
    <citation type="submission" date="2021-04" db="EMBL/GenBank/DDBJ databases">
        <authorList>
            <person name="Podell S."/>
        </authorList>
    </citation>
    <scope>NUCLEOTIDE SEQUENCE</scope>
    <source>
        <strain evidence="3">Hildebrandi</strain>
    </source>
</reference>
<evidence type="ECO:0000313" key="3">
    <source>
        <dbReference type="EMBL" id="KAG7354118.1"/>
    </source>
</evidence>
<dbReference type="EMBL" id="JAGRRH010000016">
    <property type="protein sequence ID" value="KAG7354118.1"/>
    <property type="molecule type" value="Genomic_DNA"/>
</dbReference>
<name>A0A9K3PNR4_9STRA</name>
<protein>
    <submittedName>
        <fullName evidence="3">Uncharacterized protein</fullName>
    </submittedName>
</protein>